<protein>
    <recommendedName>
        <fullName evidence="2">Acyltransferase 3 domain-containing protein</fullName>
    </recommendedName>
</protein>
<feature type="transmembrane region" description="Helical" evidence="1">
    <location>
        <begin position="551"/>
        <end position="573"/>
    </location>
</feature>
<comment type="caution">
    <text evidence="3">The sequence shown here is derived from an EMBL/GenBank/DDBJ whole genome shotgun (WGS) entry which is preliminary data.</text>
</comment>
<dbReference type="PANTHER" id="PTHR11161:SF0">
    <property type="entry name" value="O-ACYLTRANSFERASE LIKE PROTEIN"/>
    <property type="match status" value="1"/>
</dbReference>
<dbReference type="EMBL" id="CAMPGE010001955">
    <property type="protein sequence ID" value="CAI2360759.1"/>
    <property type="molecule type" value="Genomic_DNA"/>
</dbReference>
<keyword evidence="1" id="KW-1133">Transmembrane helix</keyword>
<feature type="transmembrane region" description="Helical" evidence="1">
    <location>
        <begin position="380"/>
        <end position="400"/>
    </location>
</feature>
<feature type="transmembrane region" description="Helical" evidence="1">
    <location>
        <begin position="585"/>
        <end position="606"/>
    </location>
</feature>
<gene>
    <name evidence="3" type="ORF">ECRASSUSDP1_LOCUS2064</name>
</gene>
<dbReference type="Proteomes" id="UP001295684">
    <property type="component" value="Unassembled WGS sequence"/>
</dbReference>
<feature type="transmembrane region" description="Helical" evidence="1">
    <location>
        <begin position="214"/>
        <end position="234"/>
    </location>
</feature>
<dbReference type="InterPro" id="IPR052728">
    <property type="entry name" value="O2_lipid_transport_reg"/>
</dbReference>
<keyword evidence="1" id="KW-0472">Membrane</keyword>
<name>A0AAD1U5X3_EUPCR</name>
<keyword evidence="4" id="KW-1185">Reference proteome</keyword>
<sequence length="654" mass="73874">MTRGEIEPRKAPEGRGISVEQTECLSKIMSDPKSLLTMIMASGKNVNDMGDPDACTLNPGTQYAFLMILGKPIYMGVCVPDVCGSSDLQILADGVTVLARQLQLFEHARGGVFIPSKDPPVVSGWHVVGFIGFGLIGIFLILGLLVEYTEFMGQIPPADEPLSDALQDKLLVKSKSLLGKIFLAFSPSRNLKKMFYTPQKKDDYLSALNGFRLLSLYFVVLGHTNSLMVHGGVINFTSVPSFINTWWAVLIGIGYYSVDVFFFISAFLATYLMVTKFYGKRSFNIPMLYLHRLIRVLPTLLLVYAIFFTFFQFIGSGPLWKPYVDYLISDCRDGWWQPLLFISSWYNKGNCFGQLWYLSNEMTYFLFVPLIVLTYLNSKLIGYCLITFLNIAGIILPFVFSHIRGHSISILKDPAEKYQDEIYGHPYTRFGAYTVGVLFGVLYFEWNRSRTDPGYRYSAGARFYNLFKKSTVLCIFAFVFSSAVMLFFILLPRVELQEPNERVISQIPSDFYNGFHRPTFVAFLGIFLAPLFVGRLTLVKDVFGGKLLAPWAKVTFVAYLIHLNVLGFVFMQTKASLYFDGPSQIFYSLTAFFITILISVPISLVIESPILQIERLVLFPPRQKSDLKEAQNALLQKIDPINESGISKDTSDMS</sequence>
<feature type="transmembrane region" description="Helical" evidence="1">
    <location>
        <begin position="293"/>
        <end position="314"/>
    </location>
</feature>
<feature type="transmembrane region" description="Helical" evidence="1">
    <location>
        <begin position="472"/>
        <end position="491"/>
    </location>
</feature>
<reference evidence="3" key="1">
    <citation type="submission" date="2023-07" db="EMBL/GenBank/DDBJ databases">
        <authorList>
            <consortium name="AG Swart"/>
            <person name="Singh M."/>
            <person name="Singh A."/>
            <person name="Seah K."/>
            <person name="Emmerich C."/>
        </authorList>
    </citation>
    <scope>NUCLEOTIDE SEQUENCE</scope>
    <source>
        <strain evidence="3">DP1</strain>
    </source>
</reference>
<feature type="transmembrane region" description="Helical" evidence="1">
    <location>
        <begin position="355"/>
        <end position="373"/>
    </location>
</feature>
<feature type="transmembrane region" description="Helical" evidence="1">
    <location>
        <begin position="246"/>
        <end position="272"/>
    </location>
</feature>
<evidence type="ECO:0000259" key="2">
    <source>
        <dbReference type="Pfam" id="PF01757"/>
    </source>
</evidence>
<dbReference type="GO" id="GO:0016747">
    <property type="term" value="F:acyltransferase activity, transferring groups other than amino-acyl groups"/>
    <property type="evidence" value="ECO:0007669"/>
    <property type="project" value="InterPro"/>
</dbReference>
<dbReference type="InterPro" id="IPR002656">
    <property type="entry name" value="Acyl_transf_3_dom"/>
</dbReference>
<dbReference type="PANTHER" id="PTHR11161">
    <property type="entry name" value="O-ACYLTRANSFERASE"/>
    <property type="match status" value="1"/>
</dbReference>
<feature type="domain" description="Acyltransferase 3" evidence="2">
    <location>
        <begin position="207"/>
        <end position="603"/>
    </location>
</feature>
<evidence type="ECO:0000256" key="1">
    <source>
        <dbReference type="SAM" id="Phobius"/>
    </source>
</evidence>
<accession>A0AAD1U5X3</accession>
<evidence type="ECO:0000313" key="3">
    <source>
        <dbReference type="EMBL" id="CAI2360759.1"/>
    </source>
</evidence>
<organism evidence="3 4">
    <name type="scientific">Euplotes crassus</name>
    <dbReference type="NCBI Taxonomy" id="5936"/>
    <lineage>
        <taxon>Eukaryota</taxon>
        <taxon>Sar</taxon>
        <taxon>Alveolata</taxon>
        <taxon>Ciliophora</taxon>
        <taxon>Intramacronucleata</taxon>
        <taxon>Spirotrichea</taxon>
        <taxon>Hypotrichia</taxon>
        <taxon>Euplotida</taxon>
        <taxon>Euplotidae</taxon>
        <taxon>Moneuplotes</taxon>
    </lineage>
</organism>
<feature type="transmembrane region" description="Helical" evidence="1">
    <location>
        <begin position="430"/>
        <end position="446"/>
    </location>
</feature>
<dbReference type="Pfam" id="PF01757">
    <property type="entry name" value="Acyl_transf_3"/>
    <property type="match status" value="1"/>
</dbReference>
<feature type="transmembrane region" description="Helical" evidence="1">
    <location>
        <begin position="125"/>
        <end position="146"/>
    </location>
</feature>
<feature type="transmembrane region" description="Helical" evidence="1">
    <location>
        <begin position="520"/>
        <end position="539"/>
    </location>
</feature>
<evidence type="ECO:0000313" key="4">
    <source>
        <dbReference type="Proteomes" id="UP001295684"/>
    </source>
</evidence>
<keyword evidence="1" id="KW-0812">Transmembrane</keyword>
<proteinExistence type="predicted"/>
<dbReference type="AlphaFoldDB" id="A0AAD1U5X3"/>